<keyword evidence="3" id="KW-0496">Mitochondrion</keyword>
<comment type="catalytic activity">
    <reaction evidence="3">
        <text>a 3-oxo acid + succinyl-CoA = a 3-oxoacyl-CoA + succinate</text>
        <dbReference type="Rhea" id="RHEA:24564"/>
        <dbReference type="ChEBI" id="CHEBI:30031"/>
        <dbReference type="ChEBI" id="CHEBI:35973"/>
        <dbReference type="ChEBI" id="CHEBI:57292"/>
        <dbReference type="ChEBI" id="CHEBI:90726"/>
        <dbReference type="EC" id="2.8.3.5"/>
    </reaction>
</comment>
<dbReference type="GO" id="GO:0046952">
    <property type="term" value="P:ketone body catabolic process"/>
    <property type="evidence" value="ECO:0007669"/>
    <property type="project" value="InterPro"/>
</dbReference>
<dbReference type="EMBL" id="JAVFHQ010000041">
    <property type="protein sequence ID" value="KAK4542478.1"/>
    <property type="molecule type" value="Genomic_DNA"/>
</dbReference>
<dbReference type="AlphaFoldDB" id="A0AAV9JBM2"/>
<dbReference type="Gene3D" id="3.40.1080.10">
    <property type="entry name" value="Glutaconate Coenzyme A-transferase"/>
    <property type="match status" value="2"/>
</dbReference>
<dbReference type="SMART" id="SM00882">
    <property type="entry name" value="CoA_trans"/>
    <property type="match status" value="2"/>
</dbReference>
<dbReference type="GO" id="GO:0008260">
    <property type="term" value="F:succinyl-CoA:3-oxo-acid CoA-transferase activity"/>
    <property type="evidence" value="ECO:0007669"/>
    <property type="project" value="UniProtKB-EC"/>
</dbReference>
<sequence>MEFACTFVPKLAGASGVQIRLTQQPSRAAWRMKQQAAHFRTFRTSSALSREAPGGAPEKVRGQRKVFDSVDEAVADIKSGSIILSAGFGLCGTAETIIAAMNRRGVENLHSLTAVSNNAGTAIGGGLSPLIASGQVDRAICSFLGNNKALEKKYLNGDIAIELTPQGTLAEKLRCGGAGIPAFFTPTGVNTFIQSGQIPARFKNGEVVEPGKARETRIFDGRVYNMETAIKGDVAVLRAYKVDEDGNCQFRYTTKSFGPLMAKAAKVSIVEAEHIVPTGELKPEDIDLPGVFIDRIVQATADKIIEIKMLRSNEDPEAQGSQDAALARRNRIAKRAAKELKPGFYVNLGVGMPTLAPSFLPPDNKVWIQSENGILGMGPYPTEEELDADIINAGKETVTLVPGASVFDSSESFGMIRGGHIDVSMLGALQVGANGDLANYMIPGKVFKGMGGAMDLVSNPDATKIVVLTDHVDKNGKPKIVQNATLPLTGARVVSTIITDLCVFEVDRKKGELTLTELAPGVELDEVKQKTGAKFHVADNLGRME</sequence>
<dbReference type="InterPro" id="IPR012792">
    <property type="entry name" value="3-oxoacid_CoA-transf_A"/>
</dbReference>
<dbReference type="PANTHER" id="PTHR13707">
    <property type="entry name" value="KETOACID-COENZYME A TRANSFERASE"/>
    <property type="match status" value="1"/>
</dbReference>
<feature type="active site" description="5-glutamyl coenzyme A thioester intermediate" evidence="4">
    <location>
        <position position="371"/>
    </location>
</feature>
<dbReference type="InterPro" id="IPR037171">
    <property type="entry name" value="NagB/RpiA_transferase-like"/>
</dbReference>
<evidence type="ECO:0000256" key="2">
    <source>
        <dbReference type="ARBA" id="ARBA00022679"/>
    </source>
</evidence>
<comment type="pathway">
    <text evidence="3">Ketone metabolism; succinyl-CoA degradation; acetoacetyl-CoA from succinyl-CoA: step 1/1.</text>
</comment>
<dbReference type="PANTHER" id="PTHR13707:SF60">
    <property type="entry name" value="ACETATE COA-TRANSFERASE SUBUNIT ALPHA"/>
    <property type="match status" value="1"/>
</dbReference>
<keyword evidence="2 3" id="KW-0808">Transferase</keyword>
<keyword evidence="6" id="KW-1185">Reference proteome</keyword>
<comment type="caution">
    <text evidence="5">The sequence shown here is derived from an EMBL/GenBank/DDBJ whole genome shotgun (WGS) entry which is preliminary data.</text>
</comment>
<organism evidence="5 6">
    <name type="scientific">Oleoguttula mirabilis</name>
    <dbReference type="NCBI Taxonomy" id="1507867"/>
    <lineage>
        <taxon>Eukaryota</taxon>
        <taxon>Fungi</taxon>
        <taxon>Dikarya</taxon>
        <taxon>Ascomycota</taxon>
        <taxon>Pezizomycotina</taxon>
        <taxon>Dothideomycetes</taxon>
        <taxon>Dothideomycetidae</taxon>
        <taxon>Mycosphaerellales</taxon>
        <taxon>Teratosphaeriaceae</taxon>
        <taxon>Oleoguttula</taxon>
    </lineage>
</organism>
<evidence type="ECO:0000256" key="1">
    <source>
        <dbReference type="ARBA" id="ARBA00007154"/>
    </source>
</evidence>
<dbReference type="NCBIfam" id="TIGR02428">
    <property type="entry name" value="pcaJ_scoB_fam"/>
    <property type="match status" value="1"/>
</dbReference>
<dbReference type="NCBIfam" id="TIGR02429">
    <property type="entry name" value="pcaI_scoA_fam"/>
    <property type="match status" value="1"/>
</dbReference>
<dbReference type="Pfam" id="PF01144">
    <property type="entry name" value="CoA_trans"/>
    <property type="match status" value="2"/>
</dbReference>
<evidence type="ECO:0000313" key="6">
    <source>
        <dbReference type="Proteomes" id="UP001324427"/>
    </source>
</evidence>
<dbReference type="EC" id="2.8.3.5" evidence="3"/>
<dbReference type="InterPro" id="IPR004165">
    <property type="entry name" value="CoA_trans_fam_I"/>
</dbReference>
<evidence type="ECO:0000313" key="5">
    <source>
        <dbReference type="EMBL" id="KAK4542478.1"/>
    </source>
</evidence>
<dbReference type="Proteomes" id="UP001324427">
    <property type="component" value="Unassembled WGS sequence"/>
</dbReference>
<evidence type="ECO:0000256" key="3">
    <source>
        <dbReference type="PIRNR" id="PIRNR000858"/>
    </source>
</evidence>
<dbReference type="SUPFAM" id="SSF100950">
    <property type="entry name" value="NagB/RpiA/CoA transferase-like"/>
    <property type="match status" value="2"/>
</dbReference>
<comment type="function">
    <text evidence="3">Key enzyme for ketone body catabolism. Transfers the CoA moiety from succinate to acetoacetate. Formation of the enzyme-CoA intermediate proceeds via an unstable anhydride species formed between the carboxylate groups of the enzyme and substrate.</text>
</comment>
<dbReference type="InterPro" id="IPR014388">
    <property type="entry name" value="3-oxoacid_CoA-transferase"/>
</dbReference>
<gene>
    <name evidence="5" type="ORF">LTR36_006730</name>
</gene>
<protein>
    <recommendedName>
        <fullName evidence="3">Succinyl-CoA:3-ketoacid-coenzyme A transferase</fullName>
        <ecNumber evidence="3">2.8.3.5</ecNumber>
    </recommendedName>
</protein>
<name>A0AAV9JBM2_9PEZI</name>
<dbReference type="PIRSF" id="PIRSF000858">
    <property type="entry name" value="SCOT-t"/>
    <property type="match status" value="1"/>
</dbReference>
<dbReference type="InterPro" id="IPR012791">
    <property type="entry name" value="3-oxoacid_CoA-transf_B"/>
</dbReference>
<proteinExistence type="inferred from homology"/>
<accession>A0AAV9JBM2</accession>
<comment type="similarity">
    <text evidence="1 3">Belongs to the 3-oxoacid CoA-transferase family.</text>
</comment>
<reference evidence="5 6" key="1">
    <citation type="submission" date="2021-11" db="EMBL/GenBank/DDBJ databases">
        <title>Black yeast isolated from Biological Soil Crust.</title>
        <authorList>
            <person name="Kurbessoian T."/>
        </authorList>
    </citation>
    <scope>NUCLEOTIDE SEQUENCE [LARGE SCALE GENOMIC DNA]</scope>
    <source>
        <strain evidence="5 6">CCFEE 5522</strain>
    </source>
</reference>
<evidence type="ECO:0000256" key="4">
    <source>
        <dbReference type="PIRSR" id="PIRSR000858-1"/>
    </source>
</evidence>